<dbReference type="InterPro" id="IPR043502">
    <property type="entry name" value="DNA/RNA_pol_sf"/>
</dbReference>
<keyword evidence="9" id="KW-0693">Viral RNA replication</keyword>
<reference evidence="12" key="1">
    <citation type="submission" date="2019-12" db="EMBL/GenBank/DDBJ databases">
        <title>Viral genomes from plants on the riverside of the ancient canal in Zhenjiang city, China.</title>
        <authorList>
            <person name="Lu X."/>
            <person name="Yang X.S."/>
            <person name="Zhang W."/>
        </authorList>
    </citation>
    <scope>NUCLEOTIDE SEQUENCE</scope>
    <source>
        <strain evidence="12">Pt111-pil-5</strain>
    </source>
</reference>
<proteinExistence type="predicted"/>
<dbReference type="InterPro" id="IPR014759">
    <property type="entry name" value="Helicase_SF3_ssRNA_vir"/>
</dbReference>
<dbReference type="Pfam" id="PF00910">
    <property type="entry name" value="RNA_helicase"/>
    <property type="match status" value="1"/>
</dbReference>
<evidence type="ECO:0000256" key="5">
    <source>
        <dbReference type="ARBA" id="ARBA00022741"/>
    </source>
</evidence>
<dbReference type="InterPro" id="IPR043504">
    <property type="entry name" value="Peptidase_S1_PA_chymotrypsin"/>
</dbReference>
<evidence type="ECO:0000256" key="2">
    <source>
        <dbReference type="ARBA" id="ARBA00022670"/>
    </source>
</evidence>
<dbReference type="GO" id="GO:0005524">
    <property type="term" value="F:ATP binding"/>
    <property type="evidence" value="ECO:0007669"/>
    <property type="project" value="UniProtKB-KW"/>
</dbReference>
<dbReference type="SUPFAM" id="SSF50494">
    <property type="entry name" value="Trypsin-like serine proteases"/>
    <property type="match status" value="1"/>
</dbReference>
<dbReference type="GO" id="GO:0006508">
    <property type="term" value="P:proteolysis"/>
    <property type="evidence" value="ECO:0007669"/>
    <property type="project" value="UniProtKB-KW"/>
</dbReference>
<dbReference type="EMBL" id="MN832465">
    <property type="protein sequence ID" value="QKK82970.1"/>
    <property type="molecule type" value="Genomic_RNA"/>
</dbReference>
<dbReference type="InterPro" id="IPR009003">
    <property type="entry name" value="Peptidase_S1_PA"/>
</dbReference>
<dbReference type="GO" id="GO:0039694">
    <property type="term" value="P:viral RNA genome replication"/>
    <property type="evidence" value="ECO:0007669"/>
    <property type="project" value="InterPro"/>
</dbReference>
<dbReference type="InterPro" id="IPR043128">
    <property type="entry name" value="Rev_trsase/Diguanyl_cyclase"/>
</dbReference>
<dbReference type="InterPro" id="IPR000605">
    <property type="entry name" value="Helicase_SF3_ssDNA/RNA_vir"/>
</dbReference>
<accession>A0A6M9BPB1</accession>
<evidence type="ECO:0000256" key="7">
    <source>
        <dbReference type="ARBA" id="ARBA00022807"/>
    </source>
</evidence>
<dbReference type="PROSITE" id="PS50507">
    <property type="entry name" value="RDRP_SSRNA_POS"/>
    <property type="match status" value="1"/>
</dbReference>
<dbReference type="GO" id="GO:0003968">
    <property type="term" value="F:RNA-directed RNA polymerase activity"/>
    <property type="evidence" value="ECO:0007669"/>
    <property type="project" value="UniProtKB-KW"/>
</dbReference>
<evidence type="ECO:0000259" key="11">
    <source>
        <dbReference type="PROSITE" id="PS51218"/>
    </source>
</evidence>
<dbReference type="Pfam" id="PF00680">
    <property type="entry name" value="RdRP_1"/>
    <property type="match status" value="1"/>
</dbReference>
<keyword evidence="1" id="KW-0696">RNA-directed RNA polymerase</keyword>
<dbReference type="InterPro" id="IPR027417">
    <property type="entry name" value="P-loop_NTPase"/>
</dbReference>
<sequence length="1377" mass="157827">MKLSKKPLNKHITENKNKKNKKENEQIIYNLFYVRTGHLKEVSKERFAALKGAVHVFGKYKLRVIGECKRSIINANFKHLNAQGLSDLVGGIGSLFSSVLGSLNLIKDKLGKINKKFVLLLSKLVLELVSFADLVHGKRVDQLINILLSIYTLVDHFTAQGLETWIVAGLASYLPTTLKEVIKTATLFSNTKFFDDFTLVHTLFTQLEAFLMYVCDLIQVPEKVSNFVKRSFDYLQVGQKHIILTKMERLMDLAHKNEKSFMQPVFRDNALALDKEMQNCAGLQDWIMRAGSVKNLISKWQNFIKVVNSYQSTSRVEPNLFVFEGPPGLFKSIFMTKTIEALGWSAYSHIVPSIDSGKDFYDSYNNEEIFYMDDVGQEGPSQWRSIMNMHSCVKMPLTCADAKLKDTKFFNSHTIFVTTNRFMNLQGLSKSDCIDNVEALWRRGFVFDFRCVSRVGDRLSGVINFKYYNLQTKSFKLGFPPYFKYNISPSFQFDKEADLSTNITNAVVWLGSIVTGFKIKKEQMNVDRRLTTSQIIDIQDRIQEAIESPDFMDVNETFNRHSTPMLHTNLHLLEGQGLVDKLKNRFESLLASGYIIELLMNEFTECSNWILGIVTNFNTSQFSHLQGIYIAMGLVIGIISVYLFITKVTIPKNEQLKLEGQGDLFCTDTTGYHNSLEKIRKSVFEIDLINSDGILAKAHCLISERLLLIPSHLVPEAKMTIRIYQCRSLNHILVDYTTINLVYRRDSVDLAVFSLPLQFPSPFKSIAHWFKNNSDSSKETYLVSGKGFISVNNLSKLGLVAPYHFRFGSHTSVHYTTPEYLKYDVQALGLCGAIIFSPQQGIIGFHVAGDSISNIGVASYWTHEDRQILQKLFIDHQALIRLNESISNKIIPQSSVVKLDTDKYHAISPSRTNIGISPLFGIYPVDRSPANLNKYGDKTLKIVAKKSFSPCVVIKEKELNFCASVLDSMIDSFGILEDKEVIGGTSLLAPLNKDSSNGYKYDKDKTLYINFDSKSVTPKFKEEIETFEESVSKGVDYEKLIWTECLKDEIRNDEKEGIPRSFRVGTLLQQFLVKKYFGKMVEHIMENRKHNKIMVGCNPIKDWPWMYDRIISGKSFAGDIKNWDGSMNSQIQQLVIEKFVEKSQCSNKNLLYVLGSTLTNSLVIIKNELFLTTHSMPSGSYLTAIMNSIVNKLYTAIWYFRNVETPSVEGFWTDLDDFVYGDDKLNVVYKHTETLNAITMRECFESLGMGFTDSMKRPIETPFQELADLTFLKRSFEYHNLLKKIVCPLDLRVIKNTLSYVDFTKEDIALVMRDKIHAVQRELFLHEDREFLLADLYNRLEKRNFPFVKLTYNYLQSIYLDDNYLIPYTFYSSLKYL</sequence>
<dbReference type="GO" id="GO:0008234">
    <property type="term" value="F:cysteine-type peptidase activity"/>
    <property type="evidence" value="ECO:0007669"/>
    <property type="project" value="UniProtKB-KW"/>
</dbReference>
<dbReference type="InterPro" id="IPR001205">
    <property type="entry name" value="RNA-dir_pol_C"/>
</dbReference>
<keyword evidence="7" id="KW-0788">Thiol protease</keyword>
<keyword evidence="8" id="KW-0067">ATP-binding</keyword>
<evidence type="ECO:0000313" key="12">
    <source>
        <dbReference type="EMBL" id="QKK82970.1"/>
    </source>
</evidence>
<keyword evidence="6" id="KW-0378">Hydrolase</keyword>
<evidence type="ECO:0000256" key="1">
    <source>
        <dbReference type="ARBA" id="ARBA00022484"/>
    </source>
</evidence>
<feature type="domain" description="RdRp catalytic" evidence="10">
    <location>
        <begin position="1113"/>
        <end position="1236"/>
    </location>
</feature>
<keyword evidence="3" id="KW-0808">Transferase</keyword>
<evidence type="ECO:0000259" key="10">
    <source>
        <dbReference type="PROSITE" id="PS50507"/>
    </source>
</evidence>
<evidence type="ECO:0000256" key="8">
    <source>
        <dbReference type="ARBA" id="ARBA00022840"/>
    </source>
</evidence>
<evidence type="ECO:0000256" key="4">
    <source>
        <dbReference type="ARBA" id="ARBA00022695"/>
    </source>
</evidence>
<feature type="domain" description="SF3 helicase" evidence="11">
    <location>
        <begin position="297"/>
        <end position="464"/>
    </location>
</feature>
<protein>
    <submittedName>
        <fullName evidence="12">Uncharacterized protein</fullName>
    </submittedName>
</protein>
<dbReference type="GO" id="GO:0003724">
    <property type="term" value="F:RNA helicase activity"/>
    <property type="evidence" value="ECO:0007669"/>
    <property type="project" value="InterPro"/>
</dbReference>
<dbReference type="InterPro" id="IPR007094">
    <property type="entry name" value="RNA-dir_pol_PSvirus"/>
</dbReference>
<evidence type="ECO:0000256" key="9">
    <source>
        <dbReference type="ARBA" id="ARBA00022953"/>
    </source>
</evidence>
<dbReference type="Gene3D" id="3.30.70.270">
    <property type="match status" value="1"/>
</dbReference>
<evidence type="ECO:0000256" key="3">
    <source>
        <dbReference type="ARBA" id="ARBA00022679"/>
    </source>
</evidence>
<dbReference type="PROSITE" id="PS51218">
    <property type="entry name" value="SF3_HELICASE_2"/>
    <property type="match status" value="1"/>
</dbReference>
<dbReference type="Gene3D" id="2.40.10.10">
    <property type="entry name" value="Trypsin-like serine proteases"/>
    <property type="match status" value="2"/>
</dbReference>
<keyword evidence="4" id="KW-0548">Nucleotidyltransferase</keyword>
<organism evidence="12">
    <name type="scientific">Trichosanthes kirilowii picorna-like virus</name>
    <dbReference type="NCBI Taxonomy" id="2739857"/>
    <lineage>
        <taxon>Viruses</taxon>
        <taxon>Riboviria</taxon>
        <taxon>Orthornavirae</taxon>
        <taxon>Pisuviricota</taxon>
        <taxon>Pisoniviricetes</taxon>
        <taxon>Picornavirales</taxon>
    </lineage>
</organism>
<keyword evidence="2" id="KW-0645">Protease</keyword>
<dbReference type="GO" id="GO:0003723">
    <property type="term" value="F:RNA binding"/>
    <property type="evidence" value="ECO:0007669"/>
    <property type="project" value="InterPro"/>
</dbReference>
<dbReference type="GO" id="GO:0006351">
    <property type="term" value="P:DNA-templated transcription"/>
    <property type="evidence" value="ECO:0007669"/>
    <property type="project" value="InterPro"/>
</dbReference>
<name>A0A6M9BPB1_9VIRU</name>
<dbReference type="SUPFAM" id="SSF56672">
    <property type="entry name" value="DNA/RNA polymerases"/>
    <property type="match status" value="1"/>
</dbReference>
<dbReference type="SUPFAM" id="SSF52540">
    <property type="entry name" value="P-loop containing nucleoside triphosphate hydrolases"/>
    <property type="match status" value="1"/>
</dbReference>
<evidence type="ECO:0000256" key="6">
    <source>
        <dbReference type="ARBA" id="ARBA00022801"/>
    </source>
</evidence>
<keyword evidence="5" id="KW-0547">Nucleotide-binding</keyword>